<dbReference type="Gene3D" id="3.20.20.450">
    <property type="entry name" value="EAL domain"/>
    <property type="match status" value="1"/>
</dbReference>
<accession>A0A1H4KR94</accession>
<dbReference type="SUPFAM" id="SSF141868">
    <property type="entry name" value="EAL domain-like"/>
    <property type="match status" value="1"/>
</dbReference>
<dbReference type="SMART" id="SM00052">
    <property type="entry name" value="EAL"/>
    <property type="match status" value="1"/>
</dbReference>
<dbReference type="Pfam" id="PF00990">
    <property type="entry name" value="GGDEF"/>
    <property type="match status" value="1"/>
</dbReference>
<dbReference type="NCBIfam" id="TIGR00254">
    <property type="entry name" value="GGDEF"/>
    <property type="match status" value="1"/>
</dbReference>
<protein>
    <submittedName>
        <fullName evidence="3">Diguanylate cyclase/phosphodiesterase</fullName>
    </submittedName>
</protein>
<feature type="domain" description="GGDEF" evidence="2">
    <location>
        <begin position="49"/>
        <end position="182"/>
    </location>
</feature>
<evidence type="ECO:0000259" key="2">
    <source>
        <dbReference type="PROSITE" id="PS50887"/>
    </source>
</evidence>
<dbReference type="InterPro" id="IPR043128">
    <property type="entry name" value="Rev_trsase/Diguanyl_cyclase"/>
</dbReference>
<dbReference type="CDD" id="cd01949">
    <property type="entry name" value="GGDEF"/>
    <property type="match status" value="1"/>
</dbReference>
<dbReference type="AlphaFoldDB" id="A0A1H4KR94"/>
<dbReference type="PANTHER" id="PTHR33121:SF70">
    <property type="entry name" value="SIGNALING PROTEIN YKOW"/>
    <property type="match status" value="1"/>
</dbReference>
<dbReference type="Proteomes" id="UP000199064">
    <property type="component" value="Unassembled WGS sequence"/>
</dbReference>
<dbReference type="InterPro" id="IPR029787">
    <property type="entry name" value="Nucleotide_cyclase"/>
</dbReference>
<dbReference type="Pfam" id="PF00563">
    <property type="entry name" value="EAL"/>
    <property type="match status" value="1"/>
</dbReference>
<dbReference type="InterPro" id="IPR035919">
    <property type="entry name" value="EAL_sf"/>
</dbReference>
<dbReference type="InterPro" id="IPR001633">
    <property type="entry name" value="EAL_dom"/>
</dbReference>
<dbReference type="PROSITE" id="PS50887">
    <property type="entry name" value="GGDEF"/>
    <property type="match status" value="1"/>
</dbReference>
<evidence type="ECO:0000313" key="3">
    <source>
        <dbReference type="EMBL" id="SEB60635.1"/>
    </source>
</evidence>
<keyword evidence="4" id="KW-1185">Reference proteome</keyword>
<dbReference type="EMBL" id="FNSL01000001">
    <property type="protein sequence ID" value="SEB60635.1"/>
    <property type="molecule type" value="Genomic_DNA"/>
</dbReference>
<evidence type="ECO:0000259" key="1">
    <source>
        <dbReference type="PROSITE" id="PS50883"/>
    </source>
</evidence>
<name>A0A1H4KR94_9HYPH</name>
<dbReference type="CDD" id="cd01948">
    <property type="entry name" value="EAL"/>
    <property type="match status" value="1"/>
</dbReference>
<gene>
    <name evidence="3" type="ORF">SAMN05216452_2403</name>
</gene>
<evidence type="ECO:0000313" key="4">
    <source>
        <dbReference type="Proteomes" id="UP000199064"/>
    </source>
</evidence>
<feature type="domain" description="EAL" evidence="1">
    <location>
        <begin position="191"/>
        <end position="441"/>
    </location>
</feature>
<dbReference type="SMART" id="SM00267">
    <property type="entry name" value="GGDEF"/>
    <property type="match status" value="1"/>
</dbReference>
<dbReference type="GO" id="GO:0071111">
    <property type="term" value="F:cyclic-guanylate-specific phosphodiesterase activity"/>
    <property type="evidence" value="ECO:0007669"/>
    <property type="project" value="InterPro"/>
</dbReference>
<dbReference type="InterPro" id="IPR050706">
    <property type="entry name" value="Cyclic-di-GMP_PDE-like"/>
</dbReference>
<dbReference type="SUPFAM" id="SSF55073">
    <property type="entry name" value="Nucleotide cyclase"/>
    <property type="match status" value="1"/>
</dbReference>
<dbReference type="RefSeq" id="WP_090328947.1">
    <property type="nucleotide sequence ID" value="NZ_FNSL01000001.1"/>
</dbReference>
<dbReference type="InterPro" id="IPR000160">
    <property type="entry name" value="GGDEF_dom"/>
</dbReference>
<reference evidence="4" key="1">
    <citation type="submission" date="2016-10" db="EMBL/GenBank/DDBJ databases">
        <authorList>
            <person name="Varghese N."/>
            <person name="Submissions S."/>
        </authorList>
    </citation>
    <scope>NUCLEOTIDE SEQUENCE [LARGE SCALE GENOMIC DNA]</scope>
    <source>
        <strain evidence="4">ES.061</strain>
    </source>
</reference>
<dbReference type="Gene3D" id="3.30.70.270">
    <property type="match status" value="1"/>
</dbReference>
<sequence length="451" mass="49931">MQPAPAQERTITADQSDFAFTDALTGLGNMRRFFDKINRLIEERADDPAPFAIGVLDLDGFKPINDLFGRAAGDEILQQVAMRLRAAMDAHSTVTRIGADEFAFLFPLVFSEEAAREKTRLLIEILSAPYDVGQRTARLSASAGCSLYYSEEETSEVLLNKAETALYQAKRTGRGAVVVYTREMEEAAKRVTHIEQALRRAVAAGEVEPHFQPIVDLNTRHTVGFETLARWTDRDLGPVSPGIFIPIAEERGIIGQLSQLVLRKATEAARDWPKDLFLSFNLSPSQLVDHNTGLQILSILERTGFDPRRLEIEITETGLMNDPASARRIVEDLRRVGIRVSLDDFGTGQSSLGRLREFHFDKLKIDRAFVASILDDRPSEHIIRAILAMCEGLGMDVVAEGIEAEAQADRLVQFGCAGGQGYLFGRPCNADATLGYLRQNNEAPAQRKAVI</sequence>
<dbReference type="PANTHER" id="PTHR33121">
    <property type="entry name" value="CYCLIC DI-GMP PHOSPHODIESTERASE PDEF"/>
    <property type="match status" value="1"/>
</dbReference>
<organism evidence="3 4">
    <name type="scientific">Nitratireductor aquibiodomus</name>
    <dbReference type="NCBI Taxonomy" id="204799"/>
    <lineage>
        <taxon>Bacteria</taxon>
        <taxon>Pseudomonadati</taxon>
        <taxon>Pseudomonadota</taxon>
        <taxon>Alphaproteobacteria</taxon>
        <taxon>Hyphomicrobiales</taxon>
        <taxon>Phyllobacteriaceae</taxon>
        <taxon>Nitratireductor</taxon>
    </lineage>
</organism>
<dbReference type="PROSITE" id="PS50883">
    <property type="entry name" value="EAL"/>
    <property type="match status" value="1"/>
</dbReference>
<proteinExistence type="predicted"/>